<feature type="domain" description="FAD-binding" evidence="4">
    <location>
        <begin position="29"/>
        <end position="409"/>
    </location>
</feature>
<dbReference type="InterPro" id="IPR036188">
    <property type="entry name" value="FAD/NAD-bd_sf"/>
</dbReference>
<evidence type="ECO:0000256" key="1">
    <source>
        <dbReference type="ARBA" id="ARBA00022630"/>
    </source>
</evidence>
<gene>
    <name evidence="5" type="ORF">GFSPODELE1_LOCUS9802</name>
</gene>
<proteinExistence type="predicted"/>
<keyword evidence="3" id="KW-0560">Oxidoreductase</keyword>
<protein>
    <recommendedName>
        <fullName evidence="4">FAD-binding domain-containing protein</fullName>
    </recommendedName>
</protein>
<dbReference type="SUPFAM" id="SSF51905">
    <property type="entry name" value="FAD/NAD(P)-binding domain"/>
    <property type="match status" value="1"/>
</dbReference>
<evidence type="ECO:0000313" key="5">
    <source>
        <dbReference type="EMBL" id="CAL1714508.1"/>
    </source>
</evidence>
<reference evidence="6" key="1">
    <citation type="submission" date="2024-04" db="EMBL/GenBank/DDBJ databases">
        <authorList>
            <person name="Shaw F."/>
            <person name="Minotto A."/>
        </authorList>
    </citation>
    <scope>NUCLEOTIDE SEQUENCE [LARGE SCALE GENOMIC DNA]</scope>
</reference>
<organism evidence="5 6">
    <name type="scientific">Somion occarium</name>
    <dbReference type="NCBI Taxonomy" id="3059160"/>
    <lineage>
        <taxon>Eukaryota</taxon>
        <taxon>Fungi</taxon>
        <taxon>Dikarya</taxon>
        <taxon>Basidiomycota</taxon>
        <taxon>Agaricomycotina</taxon>
        <taxon>Agaricomycetes</taxon>
        <taxon>Polyporales</taxon>
        <taxon>Cerrenaceae</taxon>
        <taxon>Somion</taxon>
    </lineage>
</organism>
<evidence type="ECO:0000313" key="6">
    <source>
        <dbReference type="Proteomes" id="UP001497453"/>
    </source>
</evidence>
<accession>A0ABP1E5M0</accession>
<keyword evidence="1" id="KW-0285">Flavoprotein</keyword>
<dbReference type="InterPro" id="IPR051104">
    <property type="entry name" value="FAD_monoxygenase"/>
</dbReference>
<dbReference type="EMBL" id="OZ037951">
    <property type="protein sequence ID" value="CAL1714508.1"/>
    <property type="molecule type" value="Genomic_DNA"/>
</dbReference>
<keyword evidence="2" id="KW-0274">FAD</keyword>
<dbReference type="PANTHER" id="PTHR46720:SF3">
    <property type="entry name" value="FAD-BINDING DOMAIN-CONTAINING PROTEIN-RELATED"/>
    <property type="match status" value="1"/>
</dbReference>
<sequence>MFCESSNIIPLFSCSPLTHTFPRHGHLDGGGVGGLMMAVALSKYSDIQVDVYEAAGQFSEVGAGIGMWPRTWNIMESLGLTEDLAKIAVISPTDIPKVAFTLRKGDEPIGHTFHQLITPGGMITFHRPDFQAVLLLHLSSTSCRTHTAKRLKTYLYGQGSASKSESSLLPIHLHFQDGTTATCDLLIGADGVRSAVRATMLRDLATKAQSEGHTQEAQEALAGVDPVWSGLSMYRTIFPSQTLSQQLPGHRVLHDPMIYVGRNTQITAYPISRGTGINFAATRSHWEQENTLFEGPWVQDVSRDELLHAFDRWEPEVVALFQSIEGLNRWAMHTVRPLRSYVSERVALIGDSAHAMLPYQGVGAGQAIEDAFLLATLLGHSVTTPATLSRALKVYDAVRRPFSQHVLETSRENGQLFTLNYPGLTFGTPQENRDAKKLQKLQDLCNRVRKNWEWCWLTTLDADLERAVKMLENGSQ</sequence>
<evidence type="ECO:0000256" key="2">
    <source>
        <dbReference type="ARBA" id="ARBA00022827"/>
    </source>
</evidence>
<name>A0ABP1E5M0_9APHY</name>
<evidence type="ECO:0000256" key="3">
    <source>
        <dbReference type="ARBA" id="ARBA00023002"/>
    </source>
</evidence>
<keyword evidence="6" id="KW-1185">Reference proteome</keyword>
<dbReference type="Pfam" id="PF01494">
    <property type="entry name" value="FAD_binding_3"/>
    <property type="match status" value="1"/>
</dbReference>
<dbReference type="InterPro" id="IPR002938">
    <property type="entry name" value="FAD-bd"/>
</dbReference>
<dbReference type="PANTHER" id="PTHR46720">
    <property type="entry name" value="HYDROXYLASE, PUTATIVE (AFU_ORTHOLOGUE AFUA_3G01460)-RELATED"/>
    <property type="match status" value="1"/>
</dbReference>
<dbReference type="PRINTS" id="PR00420">
    <property type="entry name" value="RNGMNOXGNASE"/>
</dbReference>
<dbReference type="Gene3D" id="3.50.50.60">
    <property type="entry name" value="FAD/NAD(P)-binding domain"/>
    <property type="match status" value="1"/>
</dbReference>
<evidence type="ECO:0000259" key="4">
    <source>
        <dbReference type="Pfam" id="PF01494"/>
    </source>
</evidence>
<dbReference type="SUPFAM" id="SSF54373">
    <property type="entry name" value="FAD-linked reductases, C-terminal domain"/>
    <property type="match status" value="1"/>
</dbReference>
<dbReference type="Proteomes" id="UP001497453">
    <property type="component" value="Chromosome 8"/>
</dbReference>